<evidence type="ECO:0000313" key="9">
    <source>
        <dbReference type="Proteomes" id="UP000320653"/>
    </source>
</evidence>
<feature type="transmembrane region" description="Helical" evidence="6">
    <location>
        <begin position="21"/>
        <end position="39"/>
    </location>
</feature>
<evidence type="ECO:0000256" key="6">
    <source>
        <dbReference type="SAM" id="Phobius"/>
    </source>
</evidence>
<evidence type="ECO:0000256" key="5">
    <source>
        <dbReference type="ARBA" id="ARBA00023136"/>
    </source>
</evidence>
<dbReference type="InterPro" id="IPR000620">
    <property type="entry name" value="EamA_dom"/>
</dbReference>
<comment type="caution">
    <text evidence="8">The sequence shown here is derived from an EMBL/GenBank/DDBJ whole genome shotgun (WGS) entry which is preliminary data.</text>
</comment>
<dbReference type="PANTHER" id="PTHR22911">
    <property type="entry name" value="ACYL-MALONYL CONDENSING ENZYME-RELATED"/>
    <property type="match status" value="1"/>
</dbReference>
<feature type="transmembrane region" description="Helical" evidence="6">
    <location>
        <begin position="189"/>
        <end position="210"/>
    </location>
</feature>
<proteinExistence type="inferred from homology"/>
<evidence type="ECO:0000256" key="2">
    <source>
        <dbReference type="ARBA" id="ARBA00009853"/>
    </source>
</evidence>
<evidence type="ECO:0000256" key="1">
    <source>
        <dbReference type="ARBA" id="ARBA00004141"/>
    </source>
</evidence>
<comment type="subcellular location">
    <subcellularLocation>
        <location evidence="1">Membrane</location>
        <topology evidence="1">Multi-pass membrane protein</topology>
    </subcellularLocation>
</comment>
<name>A0A561QNL3_9HYPH</name>
<dbReference type="Gene3D" id="1.10.3730.20">
    <property type="match status" value="1"/>
</dbReference>
<reference evidence="8 9" key="1">
    <citation type="submission" date="2019-06" db="EMBL/GenBank/DDBJ databases">
        <title>Sorghum-associated microbial communities from plants grown in Nebraska, USA.</title>
        <authorList>
            <person name="Schachtman D."/>
        </authorList>
    </citation>
    <scope>NUCLEOTIDE SEQUENCE [LARGE SCALE GENOMIC DNA]</scope>
    <source>
        <strain evidence="8 9">1225</strain>
    </source>
</reference>
<accession>A0A561QNL3</accession>
<feature type="domain" description="EamA" evidence="7">
    <location>
        <begin position="19"/>
        <end position="149"/>
    </location>
</feature>
<comment type="similarity">
    <text evidence="2">Belongs to the drug/metabolite transporter (DMT) superfamily. 10 TMS drug/metabolite exporter (DME) (TC 2.A.7.3) family.</text>
</comment>
<evidence type="ECO:0000313" key="8">
    <source>
        <dbReference type="EMBL" id="TWF51950.1"/>
    </source>
</evidence>
<feature type="transmembrane region" description="Helical" evidence="6">
    <location>
        <begin position="45"/>
        <end position="65"/>
    </location>
</feature>
<feature type="domain" description="EamA" evidence="7">
    <location>
        <begin position="158"/>
        <end position="287"/>
    </location>
</feature>
<sequence length="301" mass="33151">MLRQEETDVENTQSTLKAAGWMMTSIALLMLMAVSGRIITQEINVFQVMEMRSVIAFFMLLPLVFREGGFRAMRTPVLPGHIGRNVAHYVGQFAWLMGLTMIPLAQVIAIEFTAPIWAALMAAFFLGERLTWRKGLAIGFGLAGVLLILKPGAAPLNPGHLIVLTAAFFFAISFIMTKFLTRSDSATKIIFWMLIIQSIIGLIPALRVWIWPSAGVWPWIFVIAFTGTFAHFCMAKALSHADATVAMPMDYLRVPLSAIIGYFLYAEGVDALMALGAALILAGNLFNLRRPNAGKIQQTPT</sequence>
<keyword evidence="9" id="KW-1185">Reference proteome</keyword>
<dbReference type="Pfam" id="PF00892">
    <property type="entry name" value="EamA"/>
    <property type="match status" value="2"/>
</dbReference>
<evidence type="ECO:0000256" key="4">
    <source>
        <dbReference type="ARBA" id="ARBA00022989"/>
    </source>
</evidence>
<dbReference type="EMBL" id="VIWP01000005">
    <property type="protein sequence ID" value="TWF51950.1"/>
    <property type="molecule type" value="Genomic_DNA"/>
</dbReference>
<keyword evidence="3 6" id="KW-0812">Transmembrane</keyword>
<organism evidence="8 9">
    <name type="scientific">Neorhizobium alkalisoli</name>
    <dbReference type="NCBI Taxonomy" id="528178"/>
    <lineage>
        <taxon>Bacteria</taxon>
        <taxon>Pseudomonadati</taxon>
        <taxon>Pseudomonadota</taxon>
        <taxon>Alphaproteobacteria</taxon>
        <taxon>Hyphomicrobiales</taxon>
        <taxon>Rhizobiaceae</taxon>
        <taxon>Rhizobium/Agrobacterium group</taxon>
        <taxon>Neorhizobium</taxon>
    </lineage>
</organism>
<protein>
    <submittedName>
        <fullName evidence="8">Drug/metabolite transporter (DMT)-like permease</fullName>
    </submittedName>
</protein>
<feature type="transmembrane region" description="Helical" evidence="6">
    <location>
        <begin position="216"/>
        <end position="238"/>
    </location>
</feature>
<feature type="transmembrane region" description="Helical" evidence="6">
    <location>
        <begin position="159"/>
        <end position="177"/>
    </location>
</feature>
<evidence type="ECO:0000256" key="3">
    <source>
        <dbReference type="ARBA" id="ARBA00022692"/>
    </source>
</evidence>
<dbReference type="Proteomes" id="UP000320653">
    <property type="component" value="Unassembled WGS sequence"/>
</dbReference>
<dbReference type="AlphaFoldDB" id="A0A561QNL3"/>
<feature type="transmembrane region" description="Helical" evidence="6">
    <location>
        <begin position="108"/>
        <end position="126"/>
    </location>
</feature>
<dbReference type="SUPFAM" id="SSF103481">
    <property type="entry name" value="Multidrug resistance efflux transporter EmrE"/>
    <property type="match status" value="2"/>
</dbReference>
<gene>
    <name evidence="8" type="ORF">FHW37_10548</name>
</gene>
<feature type="transmembrane region" description="Helical" evidence="6">
    <location>
        <begin position="135"/>
        <end position="153"/>
    </location>
</feature>
<dbReference type="InterPro" id="IPR037185">
    <property type="entry name" value="EmrE-like"/>
</dbReference>
<dbReference type="PANTHER" id="PTHR22911:SF6">
    <property type="entry name" value="SOLUTE CARRIER FAMILY 35 MEMBER G1"/>
    <property type="match status" value="1"/>
</dbReference>
<dbReference type="GO" id="GO:0016020">
    <property type="term" value="C:membrane"/>
    <property type="evidence" value="ECO:0007669"/>
    <property type="project" value="UniProtKB-SubCell"/>
</dbReference>
<keyword evidence="5 6" id="KW-0472">Membrane</keyword>
<keyword evidence="4 6" id="KW-1133">Transmembrane helix</keyword>
<evidence type="ECO:0000259" key="7">
    <source>
        <dbReference type="Pfam" id="PF00892"/>
    </source>
</evidence>